<proteinExistence type="inferred from homology"/>
<reference evidence="8 9" key="1">
    <citation type="submission" date="2018-08" db="EMBL/GenBank/DDBJ databases">
        <authorList>
            <person name="Laetsch R D."/>
            <person name="Stevens L."/>
            <person name="Kumar S."/>
            <person name="Blaxter L. M."/>
        </authorList>
    </citation>
    <scope>NUCLEOTIDE SEQUENCE [LARGE SCALE GENOMIC DNA]</scope>
</reference>
<dbReference type="InterPro" id="IPR036259">
    <property type="entry name" value="MFS_trans_sf"/>
</dbReference>
<dbReference type="Gene3D" id="1.20.1250.20">
    <property type="entry name" value="MFS general substrate transporter like domains"/>
    <property type="match status" value="1"/>
</dbReference>
<dbReference type="PANTHER" id="PTHR11660">
    <property type="entry name" value="SOLUTE CARRIER FAMILY 40 MEMBER"/>
    <property type="match status" value="1"/>
</dbReference>
<comment type="caution">
    <text evidence="7">Lacks conserved residue(s) required for the propagation of feature annotation.</text>
</comment>
<comment type="subcellular location">
    <subcellularLocation>
        <location evidence="1 7">Membrane</location>
        <topology evidence="1 7">Multi-pass membrane protein</topology>
    </subcellularLocation>
</comment>
<evidence type="ECO:0000256" key="1">
    <source>
        <dbReference type="ARBA" id="ARBA00004141"/>
    </source>
</evidence>
<dbReference type="OrthoDB" id="648861at2759"/>
<gene>
    <name evidence="8" type="ORF">NLS_LOCUS4462</name>
</gene>
<keyword evidence="9" id="KW-1185">Reference proteome</keyword>
<protein>
    <recommendedName>
        <fullName evidence="7">Solute carrier family 40 member</fullName>
    </recommendedName>
</protein>
<dbReference type="GO" id="GO:0005381">
    <property type="term" value="F:iron ion transmembrane transporter activity"/>
    <property type="evidence" value="ECO:0007669"/>
    <property type="project" value="UniProtKB-UniRule"/>
</dbReference>
<evidence type="ECO:0000256" key="2">
    <source>
        <dbReference type="ARBA" id="ARBA00006279"/>
    </source>
</evidence>
<keyword evidence="5 7" id="KW-1133">Transmembrane helix</keyword>
<comment type="similarity">
    <text evidence="2 7">Belongs to the ferroportin (FP) (TC 2.A.100) family. SLC40A subfamily.</text>
</comment>
<evidence type="ECO:0000256" key="4">
    <source>
        <dbReference type="ARBA" id="ARBA00022692"/>
    </source>
</evidence>
<keyword evidence="7" id="KW-0406">Ion transport</keyword>
<dbReference type="AlphaFoldDB" id="A0A3P6SVN1"/>
<dbReference type="OMA" id="FLYCAYI"/>
<feature type="transmembrane region" description="Helical" evidence="7">
    <location>
        <begin position="303"/>
        <end position="325"/>
    </location>
</feature>
<feature type="transmembrane region" description="Helical" evidence="7">
    <location>
        <begin position="413"/>
        <end position="433"/>
    </location>
</feature>
<evidence type="ECO:0000313" key="8">
    <source>
        <dbReference type="EMBL" id="VDK79316.1"/>
    </source>
</evidence>
<evidence type="ECO:0000313" key="9">
    <source>
        <dbReference type="Proteomes" id="UP000277928"/>
    </source>
</evidence>
<dbReference type="SUPFAM" id="SSF103473">
    <property type="entry name" value="MFS general substrate transporter"/>
    <property type="match status" value="1"/>
</dbReference>
<dbReference type="STRING" id="42156.A0A3P6SVN1"/>
<dbReference type="InterPro" id="IPR009716">
    <property type="entry name" value="Ferroportin-1"/>
</dbReference>
<dbReference type="Proteomes" id="UP000277928">
    <property type="component" value="Unassembled WGS sequence"/>
</dbReference>
<dbReference type="PANTHER" id="PTHR11660:SF57">
    <property type="entry name" value="SOLUTE CARRIER FAMILY 40 MEMBER"/>
    <property type="match status" value="1"/>
</dbReference>
<accession>A0A3P6SVN1</accession>
<dbReference type="Pfam" id="PF06963">
    <property type="entry name" value="FPN1"/>
    <property type="match status" value="1"/>
</dbReference>
<dbReference type="GO" id="GO:0016020">
    <property type="term" value="C:membrane"/>
    <property type="evidence" value="ECO:0007669"/>
    <property type="project" value="UniProtKB-SubCell"/>
</dbReference>
<feature type="transmembrane region" description="Helical" evidence="7">
    <location>
        <begin position="82"/>
        <end position="107"/>
    </location>
</feature>
<dbReference type="EMBL" id="UYRX01000287">
    <property type="protein sequence ID" value="VDK79316.1"/>
    <property type="molecule type" value="Genomic_DNA"/>
</dbReference>
<feature type="transmembrane region" description="Helical" evidence="7">
    <location>
        <begin position="272"/>
        <end position="297"/>
    </location>
</feature>
<sequence length="531" mass="59199">MQSHGEQRKHKLPSAGLTGLYLAYAISCIGDRLWTFALVLILEYIGGIRLVCFNQLLEEVIIMALSSIIGGWMDYRSRKCGIITVLVINNTNVAISAALLAACITISEMDDNLDSHSSFWRSLYVICIILSIITCSIGCLASEMEKIAFTKDWIVVLTKKDHSSLSAANAWMKTIDLSTSVVSPFTAGYIINSISYRFACMSFVIWNLASVVVEAYIIVRVYDAVPELAEREPSAPPDEQRKVKCCEKYPRFVQRTIGNWLTLFYIYYQQNVFAAAFGLTLLYMTVLGFDGIAIGYAKSQGLSALWLGILRSTGAVFGIIGAYLYSLIETHFSARKSGFVGLTAQHLALYICIASIWLPGSPFDPITYFKEITFAAWWQQLQDSFISVRNKNQTETGSNDIDWSTWSSDGHSIISAFTLLMGIAVARLGLYMADLSISQIMQETVPEGERNTVFGVQDSIAQFFSVLKVANHKKEKITLHDADQQESRTEKLAITMKPNELTDENTSRFLDITTISDRDTENFSASSRLTT</sequence>
<evidence type="ECO:0000256" key="6">
    <source>
        <dbReference type="ARBA" id="ARBA00023136"/>
    </source>
</evidence>
<feature type="transmembrane region" description="Helical" evidence="7">
    <location>
        <begin position="21"/>
        <end position="42"/>
    </location>
</feature>
<feature type="transmembrane region" description="Helical" evidence="7">
    <location>
        <begin position="337"/>
        <end position="358"/>
    </location>
</feature>
<comment type="function">
    <text evidence="7">May be involved in iron transport and iron homeostasis.</text>
</comment>
<evidence type="ECO:0000256" key="5">
    <source>
        <dbReference type="ARBA" id="ARBA00022989"/>
    </source>
</evidence>
<evidence type="ECO:0000256" key="3">
    <source>
        <dbReference type="ARBA" id="ARBA00022448"/>
    </source>
</evidence>
<organism evidence="8 9">
    <name type="scientific">Litomosoides sigmodontis</name>
    <name type="common">Filarial nematode worm</name>
    <dbReference type="NCBI Taxonomy" id="42156"/>
    <lineage>
        <taxon>Eukaryota</taxon>
        <taxon>Metazoa</taxon>
        <taxon>Ecdysozoa</taxon>
        <taxon>Nematoda</taxon>
        <taxon>Chromadorea</taxon>
        <taxon>Rhabditida</taxon>
        <taxon>Spirurina</taxon>
        <taxon>Spiruromorpha</taxon>
        <taxon>Filarioidea</taxon>
        <taxon>Onchocercidae</taxon>
        <taxon>Litomosoides</taxon>
    </lineage>
</organism>
<keyword evidence="3 7" id="KW-0813">Transport</keyword>
<name>A0A3P6SVN1_LITSI</name>
<keyword evidence="6 7" id="KW-0472">Membrane</keyword>
<evidence type="ECO:0000256" key="7">
    <source>
        <dbReference type="RuleBase" id="RU365065"/>
    </source>
</evidence>
<feature type="transmembrane region" description="Helical" evidence="7">
    <location>
        <begin position="119"/>
        <end position="141"/>
    </location>
</feature>
<keyword evidence="4 7" id="KW-0812">Transmembrane</keyword>